<accession>V6LUP6</accession>
<reference evidence="3" key="2">
    <citation type="submission" date="2020-12" db="EMBL/GenBank/DDBJ databases">
        <title>New Spironucleus salmonicida genome in near-complete chromosomes.</title>
        <authorList>
            <person name="Xu F."/>
            <person name="Kurt Z."/>
            <person name="Jimenez-Gonzalez A."/>
            <person name="Astvaldsson A."/>
            <person name="Andersson J.O."/>
            <person name="Svard S.G."/>
        </authorList>
    </citation>
    <scope>NUCLEOTIDE SEQUENCE</scope>
    <source>
        <strain evidence="3">ATCC 50377</strain>
    </source>
</reference>
<keyword evidence="4" id="KW-1185">Reference proteome</keyword>
<evidence type="ECO:0000313" key="4">
    <source>
        <dbReference type="Proteomes" id="UP000018208"/>
    </source>
</evidence>
<feature type="transmembrane region" description="Helical" evidence="1">
    <location>
        <begin position="250"/>
        <end position="280"/>
    </location>
</feature>
<dbReference type="AlphaFoldDB" id="V6LUP6"/>
<reference evidence="2 3" key="1">
    <citation type="journal article" date="2014" name="PLoS Genet.">
        <title>The Genome of Spironucleus salmonicida Highlights a Fish Pathogen Adapted to Fluctuating Environments.</title>
        <authorList>
            <person name="Xu F."/>
            <person name="Jerlstrom-Hultqvist J."/>
            <person name="Einarsson E."/>
            <person name="Astvaldsson A."/>
            <person name="Svard S.G."/>
            <person name="Andersson J.O."/>
        </authorList>
    </citation>
    <scope>NUCLEOTIDE SEQUENCE</scope>
    <source>
        <strain evidence="3">ATCC 50377</strain>
    </source>
</reference>
<dbReference type="EMBL" id="KI546115">
    <property type="protein sequence ID" value="EST44529.1"/>
    <property type="molecule type" value="Genomic_DNA"/>
</dbReference>
<evidence type="ECO:0000256" key="1">
    <source>
        <dbReference type="SAM" id="Phobius"/>
    </source>
</evidence>
<dbReference type="OrthoDB" id="19138at2759"/>
<dbReference type="SMART" id="SM00261">
    <property type="entry name" value="FU"/>
    <property type="match status" value="3"/>
</dbReference>
<dbReference type="SUPFAM" id="SSF57184">
    <property type="entry name" value="Growth factor receptor domain"/>
    <property type="match status" value="2"/>
</dbReference>
<sequence length="296" mass="31997">MTDFGMCTKHEDTCKAGSYCPATDFEIVRCLPCTEHMTIGHGCYCNDNKLNQNCQECTGTICTKCILGSYIDNNVCKFCQDGCGKCSNGNTCEQCSEGFVLDEVTSKCTLICISNKECQHRLEGYCDTKTSRCVACDLSCNVCSSATFCNACDDNDFVTTINGTCVKDCFILKNGQYCDDGTPKECIQGVTSACQCNNKMNCATCKEDFSGCATCMPFLKMDSDGKCIQCVDGYEKIGIYCQPSEQPPSAILSTGIIVTIVVIVMIAAGLIGCGIFILIWKNKQTATATGVVKDHV</sequence>
<evidence type="ECO:0000313" key="3">
    <source>
        <dbReference type="EMBL" id="KAH0572508.1"/>
    </source>
</evidence>
<keyword evidence="1" id="KW-1133">Transmembrane helix</keyword>
<dbReference type="Proteomes" id="UP000018208">
    <property type="component" value="Unassembled WGS sequence"/>
</dbReference>
<dbReference type="Gene3D" id="2.10.220.10">
    <property type="entry name" value="Hormone Receptor, Insulin-like Growth Factor Receptor 1, Chain A, domain 2"/>
    <property type="match status" value="1"/>
</dbReference>
<dbReference type="VEuPathDB" id="GiardiaDB:SS50377_24619"/>
<keyword evidence="1" id="KW-0812">Transmembrane</keyword>
<dbReference type="EMBL" id="AUWU02000005">
    <property type="protein sequence ID" value="KAH0572508.1"/>
    <property type="molecule type" value="Genomic_DNA"/>
</dbReference>
<evidence type="ECO:0000313" key="2">
    <source>
        <dbReference type="EMBL" id="EST44529.1"/>
    </source>
</evidence>
<organism evidence="2">
    <name type="scientific">Spironucleus salmonicida</name>
    <dbReference type="NCBI Taxonomy" id="348837"/>
    <lineage>
        <taxon>Eukaryota</taxon>
        <taxon>Metamonada</taxon>
        <taxon>Diplomonadida</taxon>
        <taxon>Hexamitidae</taxon>
        <taxon>Hexamitinae</taxon>
        <taxon>Spironucleus</taxon>
    </lineage>
</organism>
<dbReference type="InterPro" id="IPR006212">
    <property type="entry name" value="Furin_repeat"/>
</dbReference>
<name>V6LUP6_9EUKA</name>
<gene>
    <name evidence="2" type="ORF">SS50377_15527</name>
    <name evidence="3" type="ORF">SS50377_24619</name>
</gene>
<keyword evidence="1" id="KW-0472">Membrane</keyword>
<dbReference type="InterPro" id="IPR009030">
    <property type="entry name" value="Growth_fac_rcpt_cys_sf"/>
</dbReference>
<protein>
    <submittedName>
        <fullName evidence="2">Cysteine-rich membrane protein 2</fullName>
    </submittedName>
</protein>
<proteinExistence type="predicted"/>